<keyword evidence="3" id="KW-1185">Reference proteome</keyword>
<gene>
    <name evidence="2" type="ORF">FX981_00360</name>
</gene>
<reference evidence="2 3" key="1">
    <citation type="journal article" date="2018" name="Plant Biotechnol. Rep.">
        <title>Diversity and antifungal activity of endophytic bacteria associated with Panax ginseng seedlings.</title>
        <authorList>
            <person name="Park J.M."/>
            <person name="Hong C.E."/>
            <person name="Jo S.H."/>
        </authorList>
    </citation>
    <scope>NUCLEOTIDE SEQUENCE [LARGE SCALE GENOMIC DNA]</scope>
    <source>
        <strain evidence="2 3">PgKB20</strain>
    </source>
</reference>
<dbReference type="GeneID" id="61767156"/>
<keyword evidence="1" id="KW-0812">Transmembrane</keyword>
<evidence type="ECO:0000313" key="3">
    <source>
        <dbReference type="Proteomes" id="UP000325032"/>
    </source>
</evidence>
<keyword evidence="1" id="KW-1133">Transmembrane helix</keyword>
<feature type="transmembrane region" description="Helical" evidence="1">
    <location>
        <begin position="37"/>
        <end position="59"/>
    </location>
</feature>
<organism evidence="2 3">
    <name type="scientific">Bacillus safensis</name>
    <dbReference type="NCBI Taxonomy" id="561879"/>
    <lineage>
        <taxon>Bacteria</taxon>
        <taxon>Bacillati</taxon>
        <taxon>Bacillota</taxon>
        <taxon>Bacilli</taxon>
        <taxon>Bacillales</taxon>
        <taxon>Bacillaceae</taxon>
        <taxon>Bacillus</taxon>
    </lineage>
</organism>
<name>A0A5C0WDF0_BACIA</name>
<keyword evidence="1" id="KW-0472">Membrane</keyword>
<dbReference type="RefSeq" id="WP_149125749.1">
    <property type="nucleotide sequence ID" value="NZ_CP043404.1"/>
</dbReference>
<protein>
    <submittedName>
        <fullName evidence="2">Uncharacterized protein</fullName>
    </submittedName>
</protein>
<feature type="transmembrane region" description="Helical" evidence="1">
    <location>
        <begin position="71"/>
        <end position="89"/>
    </location>
</feature>
<dbReference type="EMBL" id="CP043404">
    <property type="protein sequence ID" value="QEK62196.1"/>
    <property type="molecule type" value="Genomic_DNA"/>
</dbReference>
<evidence type="ECO:0000313" key="2">
    <source>
        <dbReference type="EMBL" id="QEK62196.1"/>
    </source>
</evidence>
<dbReference type="AlphaFoldDB" id="A0A5C0WDF0"/>
<dbReference type="Proteomes" id="UP000325032">
    <property type="component" value="Chromosome"/>
</dbReference>
<evidence type="ECO:0000256" key="1">
    <source>
        <dbReference type="SAM" id="Phobius"/>
    </source>
</evidence>
<proteinExistence type="predicted"/>
<accession>A0A5C0WDF0</accession>
<sequence>MDYLVLLLIFVGLMYITTSYTAYREIREKNLKVAFNWYNVFFFLITPVSVSIIHLKMAYRFYREGRKKEARLLFALATFKISSGIAIYLEFMVHSTIVDAVYAKNQKKMAVAKETRKVSKETLKWGNLKESIKNPLDYLDAVFKPA</sequence>